<accession>A0ACC0CN08</accession>
<keyword evidence="2" id="KW-1185">Reference proteome</keyword>
<dbReference type="Proteomes" id="UP001497680">
    <property type="component" value="Unassembled WGS sequence"/>
</dbReference>
<evidence type="ECO:0000313" key="2">
    <source>
        <dbReference type="Proteomes" id="UP001497680"/>
    </source>
</evidence>
<gene>
    <name evidence="1" type="ORF">F4821DRAFT_274595</name>
</gene>
<protein>
    <submittedName>
        <fullName evidence="1">Cytochrome P450</fullName>
    </submittedName>
</protein>
<proteinExistence type="predicted"/>
<sequence>MGHIKRRLRVQRGPLFRIALDEITYAPADAIQRTYRGKGAWHKTNFHSVPKYTFDAAGELSFGQMFGFVARREDHRGWIYSLDLLMPFLCLTVVAPSHAWSLILGFALLLPESRKALKAIDIIGNAAQDCVLQRLPVATRSERQGRANMLEQLFDIYRKKDAGEDFQVDDIMRGAWVALMAGSDTTAIVLRAVFYHVIKHPSIYRELMGELDAAAKDRRLSNPIQYIEATKLPSLSSCIKETLRIHPRIQRTMGRVVGDEGVELCGVYIPAEYRVGMNSAVVHFDTSVFGPDAARCHPSRSLGHGGSFWFYKQKDVLVCLARQSEAIFNVS</sequence>
<name>A0ACC0CN08_9PEZI</name>
<dbReference type="EMBL" id="MU394386">
    <property type="protein sequence ID" value="KAI6081779.1"/>
    <property type="molecule type" value="Genomic_DNA"/>
</dbReference>
<comment type="caution">
    <text evidence="1">The sequence shown here is derived from an EMBL/GenBank/DDBJ whole genome shotgun (WGS) entry which is preliminary data.</text>
</comment>
<organism evidence="1 2">
    <name type="scientific">Hypoxylon rubiginosum</name>
    <dbReference type="NCBI Taxonomy" id="110542"/>
    <lineage>
        <taxon>Eukaryota</taxon>
        <taxon>Fungi</taxon>
        <taxon>Dikarya</taxon>
        <taxon>Ascomycota</taxon>
        <taxon>Pezizomycotina</taxon>
        <taxon>Sordariomycetes</taxon>
        <taxon>Xylariomycetidae</taxon>
        <taxon>Xylariales</taxon>
        <taxon>Hypoxylaceae</taxon>
        <taxon>Hypoxylon</taxon>
    </lineage>
</organism>
<reference evidence="1 2" key="1">
    <citation type="journal article" date="2022" name="New Phytol.">
        <title>Ecological generalism drives hyperdiversity of secondary metabolite gene clusters in xylarialean endophytes.</title>
        <authorList>
            <person name="Franco M.E.E."/>
            <person name="Wisecaver J.H."/>
            <person name="Arnold A.E."/>
            <person name="Ju Y.M."/>
            <person name="Slot J.C."/>
            <person name="Ahrendt S."/>
            <person name="Moore L.P."/>
            <person name="Eastman K.E."/>
            <person name="Scott K."/>
            <person name="Konkel Z."/>
            <person name="Mondo S.J."/>
            <person name="Kuo A."/>
            <person name="Hayes R.D."/>
            <person name="Haridas S."/>
            <person name="Andreopoulos B."/>
            <person name="Riley R."/>
            <person name="LaButti K."/>
            <person name="Pangilinan J."/>
            <person name="Lipzen A."/>
            <person name="Amirebrahimi M."/>
            <person name="Yan J."/>
            <person name="Adam C."/>
            <person name="Keymanesh K."/>
            <person name="Ng V."/>
            <person name="Louie K."/>
            <person name="Northen T."/>
            <person name="Drula E."/>
            <person name="Henrissat B."/>
            <person name="Hsieh H.M."/>
            <person name="Youens-Clark K."/>
            <person name="Lutzoni F."/>
            <person name="Miadlikowska J."/>
            <person name="Eastwood D.C."/>
            <person name="Hamelin R.C."/>
            <person name="Grigoriev I.V."/>
            <person name="U'Ren J.M."/>
        </authorList>
    </citation>
    <scope>NUCLEOTIDE SEQUENCE [LARGE SCALE GENOMIC DNA]</scope>
    <source>
        <strain evidence="1 2">ER1909</strain>
    </source>
</reference>
<evidence type="ECO:0000313" key="1">
    <source>
        <dbReference type="EMBL" id="KAI6081779.1"/>
    </source>
</evidence>